<comment type="caution">
    <text evidence="1">The sequence shown here is derived from an EMBL/GenBank/DDBJ whole genome shotgun (WGS) entry which is preliminary data.</text>
</comment>
<reference evidence="1" key="1">
    <citation type="journal article" date="2015" name="Nature">
        <title>Complex archaea that bridge the gap between prokaryotes and eukaryotes.</title>
        <authorList>
            <person name="Spang A."/>
            <person name="Saw J.H."/>
            <person name="Jorgensen S.L."/>
            <person name="Zaremba-Niedzwiedzka K."/>
            <person name="Martijn J."/>
            <person name="Lind A.E."/>
            <person name="van Eijk R."/>
            <person name="Schleper C."/>
            <person name="Guy L."/>
            <person name="Ettema T.J."/>
        </authorList>
    </citation>
    <scope>NUCLEOTIDE SEQUENCE</scope>
</reference>
<name>A0A0F9EPB8_9ZZZZ</name>
<gene>
    <name evidence="1" type="ORF">LCGC14_2049720</name>
</gene>
<dbReference type="AlphaFoldDB" id="A0A0F9EPB8"/>
<proteinExistence type="predicted"/>
<sequence length="50" mass="5592">MDENVADLAIEADEQLLREALKNLKAVCCPTCQGYVAATITKLEERLLRE</sequence>
<protein>
    <submittedName>
        <fullName evidence="1">Uncharacterized protein</fullName>
    </submittedName>
</protein>
<organism evidence="1">
    <name type="scientific">marine sediment metagenome</name>
    <dbReference type="NCBI Taxonomy" id="412755"/>
    <lineage>
        <taxon>unclassified sequences</taxon>
        <taxon>metagenomes</taxon>
        <taxon>ecological metagenomes</taxon>
    </lineage>
</organism>
<dbReference type="EMBL" id="LAZR01024202">
    <property type="protein sequence ID" value="KKL75958.1"/>
    <property type="molecule type" value="Genomic_DNA"/>
</dbReference>
<evidence type="ECO:0000313" key="1">
    <source>
        <dbReference type="EMBL" id="KKL75958.1"/>
    </source>
</evidence>
<accession>A0A0F9EPB8</accession>